<dbReference type="EMBL" id="CP036525">
    <property type="protein sequence ID" value="QDT07831.1"/>
    <property type="molecule type" value="Genomic_DNA"/>
</dbReference>
<evidence type="ECO:0000256" key="2">
    <source>
        <dbReference type="SAM" id="Phobius"/>
    </source>
</evidence>
<dbReference type="InterPro" id="IPR011933">
    <property type="entry name" value="Double_TM_dom"/>
</dbReference>
<dbReference type="Proteomes" id="UP000318538">
    <property type="component" value="Chromosome"/>
</dbReference>
<evidence type="ECO:0000256" key="1">
    <source>
        <dbReference type="SAM" id="MobiDB-lite"/>
    </source>
</evidence>
<keyword evidence="2" id="KW-0472">Membrane</keyword>
<dbReference type="OrthoDB" id="242438at2"/>
<gene>
    <name evidence="4" type="ORF">K227x_62600</name>
</gene>
<protein>
    <recommendedName>
        <fullName evidence="3">Aerotolerance regulator N-terminal domain-containing protein</fullName>
    </recommendedName>
</protein>
<dbReference type="RefSeq" id="WP_145176326.1">
    <property type="nucleotide sequence ID" value="NZ_CP036525.1"/>
</dbReference>
<evidence type="ECO:0000313" key="4">
    <source>
        <dbReference type="EMBL" id="QDT07831.1"/>
    </source>
</evidence>
<accession>A0A517NL31</accession>
<organism evidence="4 5">
    <name type="scientific">Rubripirellula lacrimiformis</name>
    <dbReference type="NCBI Taxonomy" id="1930273"/>
    <lineage>
        <taxon>Bacteria</taxon>
        <taxon>Pseudomonadati</taxon>
        <taxon>Planctomycetota</taxon>
        <taxon>Planctomycetia</taxon>
        <taxon>Pirellulales</taxon>
        <taxon>Pirellulaceae</taxon>
        <taxon>Rubripirellula</taxon>
    </lineage>
</organism>
<feature type="transmembrane region" description="Helical" evidence="2">
    <location>
        <begin position="119"/>
        <end position="139"/>
    </location>
</feature>
<reference evidence="4 5" key="1">
    <citation type="submission" date="2019-02" db="EMBL/GenBank/DDBJ databases">
        <title>Deep-cultivation of Planctomycetes and their phenomic and genomic characterization uncovers novel biology.</title>
        <authorList>
            <person name="Wiegand S."/>
            <person name="Jogler M."/>
            <person name="Boedeker C."/>
            <person name="Pinto D."/>
            <person name="Vollmers J."/>
            <person name="Rivas-Marin E."/>
            <person name="Kohn T."/>
            <person name="Peeters S.H."/>
            <person name="Heuer A."/>
            <person name="Rast P."/>
            <person name="Oberbeckmann S."/>
            <person name="Bunk B."/>
            <person name="Jeske O."/>
            <person name="Meyerdierks A."/>
            <person name="Storesund J.E."/>
            <person name="Kallscheuer N."/>
            <person name="Luecker S."/>
            <person name="Lage O.M."/>
            <person name="Pohl T."/>
            <person name="Merkel B.J."/>
            <person name="Hornburger P."/>
            <person name="Mueller R.-W."/>
            <person name="Bruemmer F."/>
            <person name="Labrenz M."/>
            <person name="Spormann A.M."/>
            <person name="Op den Camp H."/>
            <person name="Overmann J."/>
            <person name="Amann R."/>
            <person name="Jetten M.S.M."/>
            <person name="Mascher T."/>
            <person name="Medema M.H."/>
            <person name="Devos D.P."/>
            <person name="Kaster A.-K."/>
            <person name="Ovreas L."/>
            <person name="Rohde M."/>
            <person name="Galperin M.Y."/>
            <person name="Jogler C."/>
        </authorList>
    </citation>
    <scope>NUCLEOTIDE SEQUENCE [LARGE SCALE GENOMIC DNA]</scope>
    <source>
        <strain evidence="4 5">K22_7</strain>
    </source>
</reference>
<dbReference type="Pfam" id="PF07584">
    <property type="entry name" value="BatA"/>
    <property type="match status" value="1"/>
</dbReference>
<keyword evidence="2" id="KW-1133">Transmembrane helix</keyword>
<dbReference type="SUPFAM" id="SSF52317">
    <property type="entry name" value="Class I glutamine amidotransferase-like"/>
    <property type="match status" value="1"/>
</dbReference>
<dbReference type="PANTHER" id="PTHR37464:SF1">
    <property type="entry name" value="BLL2463 PROTEIN"/>
    <property type="match status" value="1"/>
</dbReference>
<sequence length="877" mass="92144">MSFLNATLIFGSLAAIIPIVLHLIARREPRKVVFPSVAFLTRRVDSHRSRMRVRRWWLLALRIAAVAALAFALARPAIHQSLSLTWLTIGLVGAAGLALLVMASIAISKGQSRNVSVGLVSGAAAALLFAGVWGAYTYASGPAVSLDTTDPVALAIVLDNSPTSALRSTGDGRSSGDQVTRMQEVAAWMVSRLPATSRVAVLDRSSAPAVFSLDVGGAISKIEQTSVRQVVQPITQRVDAAARLLRTSDLTNRQILIITDLATSTWGDSVSEVAADDTYAADPPIGVTVYDVGAIDATNRHLSMPRIADATPPMGTPVPITATLSQQTIGQVGPADAGDQAAVESSGGGRTVTVELELFERAPSLPVVRDGKVVYPAARSVDRTSVRLIPGSSSDLLLTIPSLSLGVHHGRIRLTGNDSMPLDDARYFSVSVLPPASVLLVSDDTDEAAAIAKVITVSATIADDANAEFQVERIGHGDLRVARLSDYDAIVLLDPPIAVLSDPTIAEYVAGGGGVLVSLGPAAGDTALESTFMPPLVLRWRVPDEGTFLQASRTRHPVTEAVSEDTPWSDFWVHQYWQVSPAPGDRVLMRYAGTDHPALIGRRVAIPPKSGDVPADSDPAGLPAAGSETGGSVLVLTTPVPALAKSTRSWNELFGTDPWPAFVLIRQSIEFLTGRSQNGAMTLVGRPYAVRVPDANADAETGAAESSNIALGTNTGTIAGTNAGGGPGSTDVGPAAVDASLATRSTRLQVFPPDGRLPVPLDKAAAADSVVVADVSVAGTYWVRGSSPGLGFSANLPDNAFNFDRVDADRLDQVLGADRYQLATTRDEIEMSDQRSASRVSLHSPAMLLALIVFLLEQVLGNRFYRTSSRKSQPAAV</sequence>
<feature type="domain" description="Aerotolerance regulator N-terminal" evidence="3">
    <location>
        <begin position="1"/>
        <end position="76"/>
    </location>
</feature>
<feature type="region of interest" description="Disordered" evidence="1">
    <location>
        <begin position="605"/>
        <end position="626"/>
    </location>
</feature>
<dbReference type="PANTHER" id="PTHR37464">
    <property type="entry name" value="BLL2463 PROTEIN"/>
    <property type="match status" value="1"/>
</dbReference>
<name>A0A517NL31_9BACT</name>
<dbReference type="NCBIfam" id="TIGR02226">
    <property type="entry name" value="two_anch"/>
    <property type="match status" value="1"/>
</dbReference>
<dbReference type="KEGG" id="rlc:K227x_62600"/>
<proteinExistence type="predicted"/>
<evidence type="ECO:0000313" key="5">
    <source>
        <dbReference type="Proteomes" id="UP000318538"/>
    </source>
</evidence>
<dbReference type="AlphaFoldDB" id="A0A517NL31"/>
<dbReference type="Gene3D" id="3.40.50.880">
    <property type="match status" value="1"/>
</dbReference>
<feature type="transmembrane region" description="Helical" evidence="2">
    <location>
        <begin position="6"/>
        <end position="25"/>
    </location>
</feature>
<keyword evidence="5" id="KW-1185">Reference proteome</keyword>
<keyword evidence="2" id="KW-0812">Transmembrane</keyword>
<feature type="transmembrane region" description="Helical" evidence="2">
    <location>
        <begin position="84"/>
        <end position="107"/>
    </location>
</feature>
<dbReference type="InterPro" id="IPR029062">
    <property type="entry name" value="Class_I_gatase-like"/>
</dbReference>
<dbReference type="InterPro" id="IPR024163">
    <property type="entry name" value="Aerotolerance_reg_N"/>
</dbReference>
<feature type="transmembrane region" description="Helical" evidence="2">
    <location>
        <begin position="56"/>
        <end position="78"/>
    </location>
</feature>
<evidence type="ECO:0000259" key="3">
    <source>
        <dbReference type="Pfam" id="PF07584"/>
    </source>
</evidence>